<evidence type="ECO:0000259" key="3">
    <source>
        <dbReference type="Pfam" id="PF13828"/>
    </source>
</evidence>
<protein>
    <submittedName>
        <fullName evidence="4">DUF4190 domain-containing protein</fullName>
    </submittedName>
</protein>
<name>A0A9X3MTS5_9ACTN</name>
<keyword evidence="2" id="KW-0812">Transmembrane</keyword>
<keyword evidence="2" id="KW-1133">Transmembrane helix</keyword>
<proteinExistence type="predicted"/>
<dbReference type="InterPro" id="IPR025241">
    <property type="entry name" value="DUF4190"/>
</dbReference>
<dbReference type="AlphaFoldDB" id="A0A9X3MTS5"/>
<feature type="compositionally biased region" description="Low complexity" evidence="1">
    <location>
        <begin position="38"/>
        <end position="72"/>
    </location>
</feature>
<accession>A0A9X3MTS5</accession>
<organism evidence="4 5">
    <name type="scientific">Solirubrobacter ginsenosidimutans</name>
    <dbReference type="NCBI Taxonomy" id="490573"/>
    <lineage>
        <taxon>Bacteria</taxon>
        <taxon>Bacillati</taxon>
        <taxon>Actinomycetota</taxon>
        <taxon>Thermoleophilia</taxon>
        <taxon>Solirubrobacterales</taxon>
        <taxon>Solirubrobacteraceae</taxon>
        <taxon>Solirubrobacter</taxon>
    </lineage>
</organism>
<evidence type="ECO:0000313" key="4">
    <source>
        <dbReference type="EMBL" id="MDA0162459.1"/>
    </source>
</evidence>
<keyword evidence="5" id="KW-1185">Reference proteome</keyword>
<dbReference type="Pfam" id="PF13828">
    <property type="entry name" value="DUF4190"/>
    <property type="match status" value="1"/>
</dbReference>
<dbReference type="RefSeq" id="WP_270041699.1">
    <property type="nucleotide sequence ID" value="NZ_JAPDOD010000018.1"/>
</dbReference>
<evidence type="ECO:0000256" key="1">
    <source>
        <dbReference type="SAM" id="MobiDB-lite"/>
    </source>
</evidence>
<sequence>MSLPGDENPNPQWQRPKGGWEQPQWQSGSPLGDDAEAPAEQPEQQWQHAPQWQQAPQSQQPPGAGPVPGWVAPPRTPGQAYAALILGIVGLVVCPLLPSIAALILGYQAKGEIDGAGGQLGGRGIAIAGIVLGWAAVVVYGLLTVLIIIGASAS</sequence>
<feature type="domain" description="DUF4190" evidence="3">
    <location>
        <begin position="80"/>
        <end position="143"/>
    </location>
</feature>
<feature type="region of interest" description="Disordered" evidence="1">
    <location>
        <begin position="1"/>
        <end position="72"/>
    </location>
</feature>
<dbReference type="EMBL" id="JAPDOD010000018">
    <property type="protein sequence ID" value="MDA0162459.1"/>
    <property type="molecule type" value="Genomic_DNA"/>
</dbReference>
<keyword evidence="2" id="KW-0472">Membrane</keyword>
<feature type="transmembrane region" description="Helical" evidence="2">
    <location>
        <begin position="125"/>
        <end position="151"/>
    </location>
</feature>
<dbReference type="Proteomes" id="UP001149140">
    <property type="component" value="Unassembled WGS sequence"/>
</dbReference>
<evidence type="ECO:0000256" key="2">
    <source>
        <dbReference type="SAM" id="Phobius"/>
    </source>
</evidence>
<reference evidence="4" key="1">
    <citation type="submission" date="2022-10" db="EMBL/GenBank/DDBJ databases">
        <title>The WGS of Solirubrobacter ginsenosidimutans DSM 21036.</title>
        <authorList>
            <person name="Jiang Z."/>
        </authorList>
    </citation>
    <scope>NUCLEOTIDE SEQUENCE</scope>
    <source>
        <strain evidence="4">DSM 21036</strain>
    </source>
</reference>
<evidence type="ECO:0000313" key="5">
    <source>
        <dbReference type="Proteomes" id="UP001149140"/>
    </source>
</evidence>
<feature type="transmembrane region" description="Helical" evidence="2">
    <location>
        <begin position="80"/>
        <end position="105"/>
    </location>
</feature>
<comment type="caution">
    <text evidence="4">The sequence shown here is derived from an EMBL/GenBank/DDBJ whole genome shotgun (WGS) entry which is preliminary data.</text>
</comment>
<gene>
    <name evidence="4" type="ORF">OM076_19455</name>
</gene>